<evidence type="ECO:0000313" key="1">
    <source>
        <dbReference type="EMBL" id="KAK3338804.1"/>
    </source>
</evidence>
<comment type="caution">
    <text evidence="1">The sequence shown here is derived from an EMBL/GenBank/DDBJ whole genome shotgun (WGS) entry which is preliminary data.</text>
</comment>
<proteinExistence type="predicted"/>
<dbReference type="EMBL" id="JAUEPP010000007">
    <property type="protein sequence ID" value="KAK3338804.1"/>
    <property type="molecule type" value="Genomic_DNA"/>
</dbReference>
<name>A0AAE0J847_9PEZI</name>
<keyword evidence="2" id="KW-1185">Reference proteome</keyword>
<accession>A0AAE0J847</accession>
<gene>
    <name evidence="1" type="ORF">B0H65DRAFT_579610</name>
</gene>
<evidence type="ECO:0000313" key="2">
    <source>
        <dbReference type="Proteomes" id="UP001278500"/>
    </source>
</evidence>
<reference evidence="1" key="2">
    <citation type="submission" date="2023-06" db="EMBL/GenBank/DDBJ databases">
        <authorList>
            <consortium name="Lawrence Berkeley National Laboratory"/>
            <person name="Haridas S."/>
            <person name="Hensen N."/>
            <person name="Bonometti L."/>
            <person name="Westerberg I."/>
            <person name="Brannstrom I.O."/>
            <person name="Guillou S."/>
            <person name="Cros-Aarteil S."/>
            <person name="Calhoun S."/>
            <person name="Kuo A."/>
            <person name="Mondo S."/>
            <person name="Pangilinan J."/>
            <person name="Riley R."/>
            <person name="Labutti K."/>
            <person name="Andreopoulos B."/>
            <person name="Lipzen A."/>
            <person name="Chen C."/>
            <person name="Yanf M."/>
            <person name="Daum C."/>
            <person name="Ng V."/>
            <person name="Clum A."/>
            <person name="Steindorff A."/>
            <person name="Ohm R."/>
            <person name="Martin F."/>
            <person name="Silar P."/>
            <person name="Natvig D."/>
            <person name="Lalanne C."/>
            <person name="Gautier V."/>
            <person name="Ament-Velasquez S.L."/>
            <person name="Kruys A."/>
            <person name="Hutchinson M.I."/>
            <person name="Powell A.J."/>
            <person name="Barry K."/>
            <person name="Miller A.N."/>
            <person name="Grigoriev I.V."/>
            <person name="Debuchy R."/>
            <person name="Gladieux P."/>
            <person name="Thoren M.H."/>
            <person name="Johannesson H."/>
        </authorList>
    </citation>
    <scope>NUCLEOTIDE SEQUENCE</scope>
    <source>
        <strain evidence="1">CBS 560.94</strain>
    </source>
</reference>
<organism evidence="1 2">
    <name type="scientific">Neurospora tetraspora</name>
    <dbReference type="NCBI Taxonomy" id="94610"/>
    <lineage>
        <taxon>Eukaryota</taxon>
        <taxon>Fungi</taxon>
        <taxon>Dikarya</taxon>
        <taxon>Ascomycota</taxon>
        <taxon>Pezizomycotina</taxon>
        <taxon>Sordariomycetes</taxon>
        <taxon>Sordariomycetidae</taxon>
        <taxon>Sordariales</taxon>
        <taxon>Sordariaceae</taxon>
        <taxon>Neurospora</taxon>
    </lineage>
</organism>
<reference evidence="1" key="1">
    <citation type="journal article" date="2023" name="Mol. Phylogenet. Evol.">
        <title>Genome-scale phylogeny and comparative genomics of the fungal order Sordariales.</title>
        <authorList>
            <person name="Hensen N."/>
            <person name="Bonometti L."/>
            <person name="Westerberg I."/>
            <person name="Brannstrom I.O."/>
            <person name="Guillou S."/>
            <person name="Cros-Aarteil S."/>
            <person name="Calhoun S."/>
            <person name="Haridas S."/>
            <person name="Kuo A."/>
            <person name="Mondo S."/>
            <person name="Pangilinan J."/>
            <person name="Riley R."/>
            <person name="LaButti K."/>
            <person name="Andreopoulos B."/>
            <person name="Lipzen A."/>
            <person name="Chen C."/>
            <person name="Yan M."/>
            <person name="Daum C."/>
            <person name="Ng V."/>
            <person name="Clum A."/>
            <person name="Steindorff A."/>
            <person name="Ohm R.A."/>
            <person name="Martin F."/>
            <person name="Silar P."/>
            <person name="Natvig D.O."/>
            <person name="Lalanne C."/>
            <person name="Gautier V."/>
            <person name="Ament-Velasquez S.L."/>
            <person name="Kruys A."/>
            <person name="Hutchinson M.I."/>
            <person name="Powell A.J."/>
            <person name="Barry K."/>
            <person name="Miller A.N."/>
            <person name="Grigoriev I.V."/>
            <person name="Debuchy R."/>
            <person name="Gladieux P."/>
            <person name="Hiltunen Thoren M."/>
            <person name="Johannesson H."/>
        </authorList>
    </citation>
    <scope>NUCLEOTIDE SEQUENCE</scope>
    <source>
        <strain evidence="1">CBS 560.94</strain>
    </source>
</reference>
<dbReference type="AlphaFoldDB" id="A0AAE0J847"/>
<dbReference type="RefSeq" id="XP_062678164.1">
    <property type="nucleotide sequence ID" value="XM_062830769.1"/>
</dbReference>
<sequence>MNQSGMERRVYTHREMVAAAGLVLLKQGGQREPTPPPLDDSNKCSLPSISNLLVMADQGSPTSETSPQSRPALAQAPGASFCFSQLRSRPFFRPTGL</sequence>
<dbReference type="Proteomes" id="UP001278500">
    <property type="component" value="Unassembled WGS sequence"/>
</dbReference>
<dbReference type="GeneID" id="87867923"/>
<protein>
    <submittedName>
        <fullName evidence="1">Uncharacterized protein</fullName>
    </submittedName>
</protein>